<dbReference type="Proteomes" id="UP000646548">
    <property type="component" value="Unassembled WGS sequence"/>
</dbReference>
<reference evidence="2" key="1">
    <citation type="journal article" name="BMC Genomics">
        <title>Long-read sequencing and de novo genome assembly of marine medaka (Oryzias melastigma).</title>
        <authorList>
            <person name="Liang P."/>
            <person name="Saqib H.S.A."/>
            <person name="Ni X."/>
            <person name="Shen Y."/>
        </authorList>
    </citation>
    <scope>NUCLEOTIDE SEQUENCE</scope>
    <source>
        <strain evidence="2">Bigg-433</strain>
    </source>
</reference>
<evidence type="ECO:0000256" key="1">
    <source>
        <dbReference type="SAM" id="MobiDB-lite"/>
    </source>
</evidence>
<evidence type="ECO:0000313" key="2">
    <source>
        <dbReference type="EMBL" id="KAF6735111.1"/>
    </source>
</evidence>
<evidence type="ECO:0000313" key="3">
    <source>
        <dbReference type="Proteomes" id="UP000646548"/>
    </source>
</evidence>
<protein>
    <submittedName>
        <fullName evidence="2">Uncharacterized protein</fullName>
    </submittedName>
</protein>
<dbReference type="EMBL" id="WKFB01000118">
    <property type="protein sequence ID" value="KAF6735111.1"/>
    <property type="molecule type" value="Genomic_DNA"/>
</dbReference>
<accession>A0A834FJ94</accession>
<feature type="compositionally biased region" description="Basic and acidic residues" evidence="1">
    <location>
        <begin position="78"/>
        <end position="87"/>
    </location>
</feature>
<organism evidence="2 3">
    <name type="scientific">Oryzias melastigma</name>
    <name type="common">Marine medaka</name>
    <dbReference type="NCBI Taxonomy" id="30732"/>
    <lineage>
        <taxon>Eukaryota</taxon>
        <taxon>Metazoa</taxon>
        <taxon>Chordata</taxon>
        <taxon>Craniata</taxon>
        <taxon>Vertebrata</taxon>
        <taxon>Euteleostomi</taxon>
        <taxon>Actinopterygii</taxon>
        <taxon>Neopterygii</taxon>
        <taxon>Teleostei</taxon>
        <taxon>Neoteleostei</taxon>
        <taxon>Acanthomorphata</taxon>
        <taxon>Ovalentaria</taxon>
        <taxon>Atherinomorphae</taxon>
        <taxon>Beloniformes</taxon>
        <taxon>Adrianichthyidae</taxon>
        <taxon>Oryziinae</taxon>
        <taxon>Oryzias</taxon>
    </lineage>
</organism>
<feature type="compositionally biased region" description="Low complexity" evidence="1">
    <location>
        <begin position="62"/>
        <end position="77"/>
    </location>
</feature>
<comment type="caution">
    <text evidence="2">The sequence shown here is derived from an EMBL/GenBank/DDBJ whole genome shotgun (WGS) entry which is preliminary data.</text>
</comment>
<sequence>MVFKVFLTGFDVEFDHNKEEPEILRTEKSSILLQSRGAELHMSASVSVVELCSAVTDDQELQAGSSSQQQTPQSPGRSCEHRSWFHT</sequence>
<dbReference type="AlphaFoldDB" id="A0A834FJ94"/>
<gene>
    <name evidence="2" type="ORF">FQA47_010237</name>
</gene>
<proteinExistence type="predicted"/>
<name>A0A834FJ94_ORYME</name>
<feature type="region of interest" description="Disordered" evidence="1">
    <location>
        <begin position="59"/>
        <end position="87"/>
    </location>
</feature>